<dbReference type="InterPro" id="IPR050765">
    <property type="entry name" value="Riboflavin_Biosynth_HTPR"/>
</dbReference>
<dbReference type="Proteomes" id="UP000294543">
    <property type="component" value="Unassembled WGS sequence"/>
</dbReference>
<dbReference type="InterPro" id="IPR002734">
    <property type="entry name" value="RibDG_C"/>
</dbReference>
<gene>
    <name evidence="2" type="ORF">E1294_50895</name>
</gene>
<organism evidence="2 3">
    <name type="scientific">Nonomuraea diastatica</name>
    <dbReference type="NCBI Taxonomy" id="1848329"/>
    <lineage>
        <taxon>Bacteria</taxon>
        <taxon>Bacillati</taxon>
        <taxon>Actinomycetota</taxon>
        <taxon>Actinomycetes</taxon>
        <taxon>Streptosporangiales</taxon>
        <taxon>Streptosporangiaceae</taxon>
        <taxon>Nonomuraea</taxon>
    </lineage>
</organism>
<dbReference type="GO" id="GO:0009231">
    <property type="term" value="P:riboflavin biosynthetic process"/>
    <property type="evidence" value="ECO:0007669"/>
    <property type="project" value="InterPro"/>
</dbReference>
<dbReference type="PANTHER" id="PTHR38011:SF11">
    <property type="entry name" value="2,5-DIAMINO-6-RIBOSYLAMINO-4(3H)-PYRIMIDINONE 5'-PHOSPHATE REDUCTASE"/>
    <property type="match status" value="1"/>
</dbReference>
<keyword evidence="3" id="KW-1185">Reference proteome</keyword>
<sequence>MARKIIVSMWTTLDGFVAGPRDEMDWLRIDDQVMRYERELVESADTLLLGRITHTDFASYWPKAAHDPGEPEEVRRYGSRVDAMEKIVVSASGDTTPWRNTQRIDHPEQINELKQGPGGDIVVYGSLGVIRSLTELGLIDEVHLLLHPIFLQNGKPLFDTSQPVRLDLISAEPLPSGVVLSKYHVP</sequence>
<protein>
    <submittedName>
        <fullName evidence="2">Dihydrofolate reductase</fullName>
    </submittedName>
</protein>
<dbReference type="SUPFAM" id="SSF53597">
    <property type="entry name" value="Dihydrofolate reductase-like"/>
    <property type="match status" value="1"/>
</dbReference>
<evidence type="ECO:0000313" key="3">
    <source>
        <dbReference type="Proteomes" id="UP000294543"/>
    </source>
</evidence>
<dbReference type="PANTHER" id="PTHR38011">
    <property type="entry name" value="DIHYDROFOLATE REDUCTASE FAMILY PROTEIN (AFU_ORTHOLOGUE AFUA_8G06820)"/>
    <property type="match status" value="1"/>
</dbReference>
<dbReference type="Gene3D" id="3.40.430.10">
    <property type="entry name" value="Dihydrofolate Reductase, subunit A"/>
    <property type="match status" value="1"/>
</dbReference>
<name>A0A4R4VJP9_9ACTN</name>
<dbReference type="RefSeq" id="WP_132520227.1">
    <property type="nucleotide sequence ID" value="NZ_SMKP01000333.1"/>
</dbReference>
<dbReference type="EMBL" id="SMKP01000333">
    <property type="protein sequence ID" value="TDD03083.1"/>
    <property type="molecule type" value="Genomic_DNA"/>
</dbReference>
<comment type="caution">
    <text evidence="2">The sequence shown here is derived from an EMBL/GenBank/DDBJ whole genome shotgun (WGS) entry which is preliminary data.</text>
</comment>
<accession>A0A4R4VJP9</accession>
<dbReference type="AlphaFoldDB" id="A0A4R4VJP9"/>
<reference evidence="2 3" key="1">
    <citation type="submission" date="2019-03" db="EMBL/GenBank/DDBJ databases">
        <title>Draft genome sequences of novel Actinobacteria.</title>
        <authorList>
            <person name="Sahin N."/>
            <person name="Ay H."/>
            <person name="Saygin H."/>
        </authorList>
    </citation>
    <scope>NUCLEOTIDE SEQUENCE [LARGE SCALE GENOMIC DNA]</scope>
    <source>
        <strain evidence="2 3">KC712</strain>
    </source>
</reference>
<dbReference type="OrthoDB" id="2313602at2"/>
<proteinExistence type="predicted"/>
<dbReference type="Pfam" id="PF01872">
    <property type="entry name" value="RibD_C"/>
    <property type="match status" value="1"/>
</dbReference>
<evidence type="ECO:0000313" key="2">
    <source>
        <dbReference type="EMBL" id="TDD03083.1"/>
    </source>
</evidence>
<evidence type="ECO:0000259" key="1">
    <source>
        <dbReference type="Pfam" id="PF01872"/>
    </source>
</evidence>
<feature type="domain" description="Bacterial bifunctional deaminase-reductase C-terminal" evidence="1">
    <location>
        <begin position="3"/>
        <end position="180"/>
    </location>
</feature>
<dbReference type="GO" id="GO:0008703">
    <property type="term" value="F:5-amino-6-(5-phosphoribosylamino)uracil reductase activity"/>
    <property type="evidence" value="ECO:0007669"/>
    <property type="project" value="InterPro"/>
</dbReference>
<dbReference type="InterPro" id="IPR024072">
    <property type="entry name" value="DHFR-like_dom_sf"/>
</dbReference>